<sequence length="201" mass="21471">MDYKGGQFISICDTALGATFVSEILNRVGNGTVPVGAALPALELNSKEERFLSIPTASSLQAEKIAGGGKSGKKDGFKIMVPWSLNTVVQNKVGVQGYTGVKLTQDLLDAMNDPAKQDEVMRRLGGLKATTNKLVGGSLTIYMVQGEYKLVVDAGEGLANSGWMTSQSNEVVDLFPVRKDDPSSELKGAQLRVMWKANTSK</sequence>
<proteinExistence type="predicted"/>
<gene>
    <name evidence="1" type="ORF">C1280_07330</name>
</gene>
<dbReference type="RefSeq" id="WP_010035753.1">
    <property type="nucleotide sequence ID" value="NZ_CP025958.1"/>
</dbReference>
<dbReference type="EMBL" id="CP025958">
    <property type="protein sequence ID" value="AWM36847.1"/>
    <property type="molecule type" value="Genomic_DNA"/>
</dbReference>
<accession>A0A2Z3GZE0</accession>
<dbReference type="AlphaFoldDB" id="A0A2Z3GZE0"/>
<evidence type="ECO:0000313" key="2">
    <source>
        <dbReference type="Proteomes" id="UP000245802"/>
    </source>
</evidence>
<organism evidence="1 2">
    <name type="scientific">Gemmata obscuriglobus</name>
    <dbReference type="NCBI Taxonomy" id="114"/>
    <lineage>
        <taxon>Bacteria</taxon>
        <taxon>Pseudomonadati</taxon>
        <taxon>Planctomycetota</taxon>
        <taxon>Planctomycetia</taxon>
        <taxon>Gemmatales</taxon>
        <taxon>Gemmataceae</taxon>
        <taxon>Gemmata</taxon>
    </lineage>
</organism>
<dbReference type="KEGG" id="gog:C1280_07330"/>
<keyword evidence="2" id="KW-1185">Reference proteome</keyword>
<name>A0A2Z3GZE0_9BACT</name>
<reference evidence="1 2" key="1">
    <citation type="submission" date="2018-01" db="EMBL/GenBank/DDBJ databases">
        <title>G. obscuriglobus.</title>
        <authorList>
            <person name="Franke J."/>
            <person name="Blomberg W."/>
            <person name="Selmecki A."/>
        </authorList>
    </citation>
    <scope>NUCLEOTIDE SEQUENCE [LARGE SCALE GENOMIC DNA]</scope>
    <source>
        <strain evidence="1 2">DSM 5831</strain>
    </source>
</reference>
<protein>
    <submittedName>
        <fullName evidence="1">Uncharacterized protein</fullName>
    </submittedName>
</protein>
<dbReference type="Proteomes" id="UP000245802">
    <property type="component" value="Chromosome"/>
</dbReference>
<evidence type="ECO:0000313" key="1">
    <source>
        <dbReference type="EMBL" id="AWM36847.1"/>
    </source>
</evidence>